<evidence type="ECO:0000313" key="2">
    <source>
        <dbReference type="Proteomes" id="UP001057402"/>
    </source>
</evidence>
<name>A0ACB9LHV9_9MYRT</name>
<reference evidence="2" key="1">
    <citation type="journal article" date="2023" name="Front. Plant Sci.">
        <title>Chromosomal-level genome assembly of Melastoma candidum provides insights into trichome evolution.</title>
        <authorList>
            <person name="Zhong Y."/>
            <person name="Wu W."/>
            <person name="Sun C."/>
            <person name="Zou P."/>
            <person name="Liu Y."/>
            <person name="Dai S."/>
            <person name="Zhou R."/>
        </authorList>
    </citation>
    <scope>NUCLEOTIDE SEQUENCE [LARGE SCALE GENOMIC DNA]</scope>
</reference>
<proteinExistence type="predicted"/>
<gene>
    <name evidence="1" type="ORF">MLD38_035893</name>
</gene>
<dbReference type="Proteomes" id="UP001057402">
    <property type="component" value="Chromosome 11"/>
</dbReference>
<evidence type="ECO:0000313" key="1">
    <source>
        <dbReference type="EMBL" id="KAI4310951.1"/>
    </source>
</evidence>
<keyword evidence="2" id="KW-1185">Reference proteome</keyword>
<comment type="caution">
    <text evidence="1">The sequence shown here is derived from an EMBL/GenBank/DDBJ whole genome shotgun (WGS) entry which is preliminary data.</text>
</comment>
<sequence length="86" mass="10001">MGRNDEIGVPDRGTSWDMNFVHSTMTFLRHPQDRLTELRGDERRMTLHVRGVTEYFHGDVSKEEVSPLQIFVIARDFLGMLDHGRS</sequence>
<protein>
    <submittedName>
        <fullName evidence="1">Uncharacterized protein</fullName>
    </submittedName>
</protein>
<dbReference type="EMBL" id="CM042890">
    <property type="protein sequence ID" value="KAI4310951.1"/>
    <property type="molecule type" value="Genomic_DNA"/>
</dbReference>
<organism evidence="1 2">
    <name type="scientific">Melastoma candidum</name>
    <dbReference type="NCBI Taxonomy" id="119954"/>
    <lineage>
        <taxon>Eukaryota</taxon>
        <taxon>Viridiplantae</taxon>
        <taxon>Streptophyta</taxon>
        <taxon>Embryophyta</taxon>
        <taxon>Tracheophyta</taxon>
        <taxon>Spermatophyta</taxon>
        <taxon>Magnoliopsida</taxon>
        <taxon>eudicotyledons</taxon>
        <taxon>Gunneridae</taxon>
        <taxon>Pentapetalae</taxon>
        <taxon>rosids</taxon>
        <taxon>malvids</taxon>
        <taxon>Myrtales</taxon>
        <taxon>Melastomataceae</taxon>
        <taxon>Melastomatoideae</taxon>
        <taxon>Melastomateae</taxon>
        <taxon>Melastoma</taxon>
    </lineage>
</organism>
<accession>A0ACB9LHV9</accession>